<evidence type="ECO:0000256" key="1">
    <source>
        <dbReference type="SAM" id="MobiDB-lite"/>
    </source>
</evidence>
<accession>A0A8J2PAD0</accession>
<feature type="region of interest" description="Disordered" evidence="1">
    <location>
        <begin position="1"/>
        <end position="35"/>
    </location>
</feature>
<gene>
    <name evidence="2" type="ORF">AFUS01_LOCUS31212</name>
</gene>
<dbReference type="EMBL" id="CAJVCH010491808">
    <property type="protein sequence ID" value="CAG7820841.1"/>
    <property type="molecule type" value="Genomic_DNA"/>
</dbReference>
<feature type="non-terminal residue" evidence="2">
    <location>
        <position position="1"/>
    </location>
</feature>
<evidence type="ECO:0000313" key="2">
    <source>
        <dbReference type="EMBL" id="CAG7820841.1"/>
    </source>
</evidence>
<dbReference type="AlphaFoldDB" id="A0A8J2PAD0"/>
<dbReference type="Proteomes" id="UP000708208">
    <property type="component" value="Unassembled WGS sequence"/>
</dbReference>
<evidence type="ECO:0000313" key="3">
    <source>
        <dbReference type="Proteomes" id="UP000708208"/>
    </source>
</evidence>
<organism evidence="2 3">
    <name type="scientific">Allacma fusca</name>
    <dbReference type="NCBI Taxonomy" id="39272"/>
    <lineage>
        <taxon>Eukaryota</taxon>
        <taxon>Metazoa</taxon>
        <taxon>Ecdysozoa</taxon>
        <taxon>Arthropoda</taxon>
        <taxon>Hexapoda</taxon>
        <taxon>Collembola</taxon>
        <taxon>Symphypleona</taxon>
        <taxon>Sminthuridae</taxon>
        <taxon>Allacma</taxon>
    </lineage>
</organism>
<name>A0A8J2PAD0_9HEXA</name>
<feature type="compositionally biased region" description="Acidic residues" evidence="1">
    <location>
        <begin position="1"/>
        <end position="24"/>
    </location>
</feature>
<protein>
    <submittedName>
        <fullName evidence="2">Uncharacterized protein</fullName>
    </submittedName>
</protein>
<keyword evidence="3" id="KW-1185">Reference proteome</keyword>
<feature type="non-terminal residue" evidence="2">
    <location>
        <position position="35"/>
    </location>
</feature>
<comment type="caution">
    <text evidence="2">The sequence shown here is derived from an EMBL/GenBank/DDBJ whole genome shotgun (WGS) entry which is preliminary data.</text>
</comment>
<feature type="compositionally biased region" description="Basic and acidic residues" evidence="1">
    <location>
        <begin position="25"/>
        <end position="35"/>
    </location>
</feature>
<proteinExistence type="predicted"/>
<reference evidence="2" key="1">
    <citation type="submission" date="2021-06" db="EMBL/GenBank/DDBJ databases">
        <authorList>
            <person name="Hodson N. C."/>
            <person name="Mongue J. A."/>
            <person name="Jaron S. K."/>
        </authorList>
    </citation>
    <scope>NUCLEOTIDE SEQUENCE</scope>
</reference>
<sequence>SEAEDDSEEGASEEADVSDDEDEVVEKRDALEAED</sequence>